<evidence type="ECO:0000256" key="2">
    <source>
        <dbReference type="ARBA" id="ARBA00022801"/>
    </source>
</evidence>
<dbReference type="InterPro" id="IPR033126">
    <property type="entry name" value="Glyco_hydro_9_Asp/Glu_AS"/>
</dbReference>
<feature type="signal peptide" evidence="7">
    <location>
        <begin position="1"/>
        <end position="20"/>
    </location>
</feature>
<dbReference type="AlphaFoldDB" id="E8RT77"/>
<dbReference type="InterPro" id="IPR014756">
    <property type="entry name" value="Ig_E-set"/>
</dbReference>
<dbReference type="STRING" id="573065.Astex_3062"/>
<keyword evidence="7" id="KW-0136">Cellulose degradation</keyword>
<keyword evidence="11" id="KW-1185">Reference proteome</keyword>
<dbReference type="PANTHER" id="PTHR22298">
    <property type="entry name" value="ENDO-1,4-BETA-GLUCANASE"/>
    <property type="match status" value="1"/>
</dbReference>
<evidence type="ECO:0000256" key="5">
    <source>
        <dbReference type="ARBA" id="ARBA00023326"/>
    </source>
</evidence>
<dbReference type="Gene3D" id="1.50.10.10">
    <property type="match status" value="1"/>
</dbReference>
<dbReference type="PROSITE" id="PS00698">
    <property type="entry name" value="GH9_3"/>
    <property type="match status" value="1"/>
</dbReference>
<gene>
    <name evidence="10" type="ordered locus">Astex_3062</name>
</gene>
<keyword evidence="3 6" id="KW-0119">Carbohydrate metabolism</keyword>
<evidence type="ECO:0000259" key="9">
    <source>
        <dbReference type="Pfam" id="PF02927"/>
    </source>
</evidence>
<keyword evidence="2 6" id="KW-0378">Hydrolase</keyword>
<accession>E8RT77</accession>
<proteinExistence type="inferred from homology"/>
<dbReference type="EC" id="3.2.1.4" evidence="7"/>
<dbReference type="SUPFAM" id="SSF48208">
    <property type="entry name" value="Six-hairpin glycosidases"/>
    <property type="match status" value="1"/>
</dbReference>
<dbReference type="Pfam" id="PF00759">
    <property type="entry name" value="Glyco_hydro_9"/>
    <property type="match status" value="1"/>
</dbReference>
<evidence type="ECO:0000256" key="7">
    <source>
        <dbReference type="RuleBase" id="RU361166"/>
    </source>
</evidence>
<dbReference type="GO" id="GO:0008810">
    <property type="term" value="F:cellulase activity"/>
    <property type="evidence" value="ECO:0007669"/>
    <property type="project" value="UniProtKB-EC"/>
</dbReference>
<dbReference type="EMBL" id="CP002396">
    <property type="protein sequence ID" value="ADU14698.1"/>
    <property type="molecule type" value="Genomic_DNA"/>
</dbReference>
<dbReference type="CDD" id="cd02850">
    <property type="entry name" value="E_set_Cellulase_N"/>
    <property type="match status" value="1"/>
</dbReference>
<feature type="active site" evidence="6">
    <location>
        <position position="591"/>
    </location>
</feature>
<dbReference type="InterPro" id="IPR008928">
    <property type="entry name" value="6-hairpin_glycosidase_sf"/>
</dbReference>
<dbReference type="InterPro" id="IPR004197">
    <property type="entry name" value="Cellulase_Ig-like"/>
</dbReference>
<name>E8RT77_ASTEC</name>
<dbReference type="Gene3D" id="2.60.40.10">
    <property type="entry name" value="Immunoglobulins"/>
    <property type="match status" value="1"/>
</dbReference>
<keyword evidence="7" id="KW-0732">Signal</keyword>
<dbReference type="KEGG" id="aex:Astex_3062"/>
<feature type="domain" description="Glycoside hydrolase family 9" evidence="8">
    <location>
        <begin position="138"/>
        <end position="612"/>
    </location>
</feature>
<comment type="similarity">
    <text evidence="1 6 7">Belongs to the glycosyl hydrolase 9 (cellulase E) family.</text>
</comment>
<dbReference type="OrthoDB" id="9808897at2"/>
<feature type="active site" evidence="6">
    <location>
        <position position="600"/>
    </location>
</feature>
<feature type="chain" id="PRO_5005128424" description="Endoglucanase" evidence="7">
    <location>
        <begin position="21"/>
        <end position="621"/>
    </location>
</feature>
<feature type="domain" description="Cellulase Ig-like" evidence="9">
    <location>
        <begin position="38"/>
        <end position="120"/>
    </location>
</feature>
<dbReference type="HOGENOM" id="CLU_006010_2_1_5"/>
<keyword evidence="4 6" id="KW-0326">Glycosidase</keyword>
<dbReference type="RefSeq" id="WP_013480519.1">
    <property type="nucleotide sequence ID" value="NC_014817.1"/>
</dbReference>
<dbReference type="InterPro" id="IPR001701">
    <property type="entry name" value="Glyco_hydro_9"/>
</dbReference>
<dbReference type="InterPro" id="IPR013783">
    <property type="entry name" value="Ig-like_fold"/>
</dbReference>
<evidence type="ECO:0000313" key="11">
    <source>
        <dbReference type="Proteomes" id="UP000001492"/>
    </source>
</evidence>
<sequence length="621" mass="67301">MKQALLAGVVMACVGGVAMAQPNLPRPYQHHYMEFPTLNQTGFQPDSPKIAVYAVPEDAPAPAGKAWSAIDWVVKDAANTVVLSGRSEAFGLNAGSGKVVYQIDFSALKTPGSGYVVGVKTGDIYKVSAPFDIRADVYQSLKYDALAFFYHQRASVPIEAKYVGDRFARPVAHEKEIVTCWGPKDHRGNRWGGCPYTLDVSKGWYDAGDHGKYVVNGGIAVWTLMNGYEGAQARGDRSFDDGRVKIPEAGNGKNDLLDEVRFEMDFLLAMQVPDGQTLNLPLGDQRKSLDKLTFTRVDASGMAHHKMHDEHWTAIPMPPHLDKEKRGLSYPSTAATLNLAATAAQCARVFKGVDDAYADRCLSAAKKAYAAAKRVPDAYAIDVLPGGGGGYGDGQLSDELYWAAAELYATTGEAAYEKDVKASPQYLTATDFSWGKVDTLGTLTLATVDTPLRAAARKAIVARAAAMRAETAGQGYHIAFNKPYVWGSTADFMNRAMLFAHAADVSGEAVYRAEAVNLMDYVLGRNPLNFSYVSGYGERAMQHPHHRFWANDATLPPPPPGVIAGGPNQNPSDPDARARLEGCAPQTCYVDHIGSYSTNEVAVNWNAPLFWVAAWLDGTRK</sequence>
<evidence type="ECO:0000256" key="3">
    <source>
        <dbReference type="ARBA" id="ARBA00023277"/>
    </source>
</evidence>
<evidence type="ECO:0000313" key="10">
    <source>
        <dbReference type="EMBL" id="ADU14698.1"/>
    </source>
</evidence>
<evidence type="ECO:0000256" key="4">
    <source>
        <dbReference type="ARBA" id="ARBA00023295"/>
    </source>
</evidence>
<reference evidence="11" key="1">
    <citation type="submission" date="2010-12" db="EMBL/GenBank/DDBJ databases">
        <title>Complete sequence of chromosome 2 of Asticcacaulis excentricus CB 48.</title>
        <authorList>
            <consortium name="US DOE Joint Genome Institute"/>
            <person name="Lucas S."/>
            <person name="Copeland A."/>
            <person name="Lapidus A."/>
            <person name="Cheng J.-F."/>
            <person name="Bruce D."/>
            <person name="Goodwin L."/>
            <person name="Pitluck S."/>
            <person name="Teshima H."/>
            <person name="Davenport K."/>
            <person name="Detter J.C."/>
            <person name="Han C."/>
            <person name="Tapia R."/>
            <person name="Land M."/>
            <person name="Hauser L."/>
            <person name="Jeffries C."/>
            <person name="Kyrpides N."/>
            <person name="Ivanova N."/>
            <person name="Ovchinnikova G."/>
            <person name="Brun Y.V."/>
            <person name="Woyke T."/>
        </authorList>
    </citation>
    <scope>NUCLEOTIDE SEQUENCE [LARGE SCALE GENOMIC DNA]</scope>
    <source>
        <strain evidence="11">ATCC 15261 / DSM 4724 / KCTC 12464 / NCIMB 9791 / VKM B-1370 / CB 48</strain>
    </source>
</reference>
<evidence type="ECO:0000256" key="6">
    <source>
        <dbReference type="PROSITE-ProRule" id="PRU10060"/>
    </source>
</evidence>
<protein>
    <recommendedName>
        <fullName evidence="7">Endoglucanase</fullName>
        <ecNumber evidence="7">3.2.1.4</ecNumber>
    </recommendedName>
</protein>
<dbReference type="Proteomes" id="UP000001492">
    <property type="component" value="Chromosome 2"/>
</dbReference>
<dbReference type="eggNOG" id="COG5297">
    <property type="taxonomic scope" value="Bacteria"/>
</dbReference>
<dbReference type="GO" id="GO:0030245">
    <property type="term" value="P:cellulose catabolic process"/>
    <property type="evidence" value="ECO:0007669"/>
    <property type="project" value="UniProtKB-KW"/>
</dbReference>
<comment type="catalytic activity">
    <reaction evidence="7">
        <text>Endohydrolysis of (1-&gt;4)-beta-D-glucosidic linkages in cellulose, lichenin and cereal beta-D-glucans.</text>
        <dbReference type="EC" id="3.2.1.4"/>
    </reaction>
</comment>
<dbReference type="Pfam" id="PF02927">
    <property type="entry name" value="CelD_N"/>
    <property type="match status" value="1"/>
</dbReference>
<evidence type="ECO:0000259" key="8">
    <source>
        <dbReference type="Pfam" id="PF00759"/>
    </source>
</evidence>
<dbReference type="InterPro" id="IPR012341">
    <property type="entry name" value="6hp_glycosidase-like_sf"/>
</dbReference>
<dbReference type="SUPFAM" id="SSF81296">
    <property type="entry name" value="E set domains"/>
    <property type="match status" value="1"/>
</dbReference>
<evidence type="ECO:0000256" key="1">
    <source>
        <dbReference type="ARBA" id="ARBA00007072"/>
    </source>
</evidence>
<organism evidence="10 11">
    <name type="scientific">Asticcacaulis excentricus (strain ATCC 15261 / DSM 4724 / KCTC 12464 / NCIMB 9791 / VKM B-1370 / CB 48)</name>
    <dbReference type="NCBI Taxonomy" id="573065"/>
    <lineage>
        <taxon>Bacteria</taxon>
        <taxon>Pseudomonadati</taxon>
        <taxon>Pseudomonadota</taxon>
        <taxon>Alphaproteobacteria</taxon>
        <taxon>Caulobacterales</taxon>
        <taxon>Caulobacteraceae</taxon>
        <taxon>Asticcacaulis</taxon>
    </lineage>
</organism>
<keyword evidence="5 6" id="KW-0624">Polysaccharide degradation</keyword>